<evidence type="ECO:0000256" key="7">
    <source>
        <dbReference type="ARBA" id="ARBA00023157"/>
    </source>
</evidence>
<dbReference type="PROSITE" id="PS51448">
    <property type="entry name" value="P_TREFOIL_2"/>
    <property type="match status" value="1"/>
</dbReference>
<dbReference type="Pfam" id="PF00088">
    <property type="entry name" value="Trefoil"/>
    <property type="match status" value="1"/>
</dbReference>
<evidence type="ECO:0000256" key="13">
    <source>
        <dbReference type="SAM" id="MobiDB-lite"/>
    </source>
</evidence>
<keyword evidence="6" id="KW-0732">Signal</keyword>
<keyword evidence="5" id="KW-0272">Extracellular matrix</keyword>
<dbReference type="CDD" id="cd00111">
    <property type="entry name" value="Trefoil"/>
    <property type="match status" value="1"/>
</dbReference>
<name>F6VM99_ORNAN</name>
<evidence type="ECO:0000256" key="12">
    <source>
        <dbReference type="PROSITE-ProRule" id="PRU00779"/>
    </source>
</evidence>
<evidence type="ECO:0000256" key="8">
    <source>
        <dbReference type="ARBA" id="ARBA00025943"/>
    </source>
</evidence>
<dbReference type="STRING" id="9258.ENSOANP00000010298"/>
<accession>F6VM99</accession>
<dbReference type="Bgee" id="ENSOANG00000006450">
    <property type="expression patterns" value="Expressed in brain"/>
</dbReference>
<dbReference type="PANTHER" id="PTHR13826:SF16">
    <property type="entry name" value="TREFOIL FACTOR 3"/>
    <property type="match status" value="1"/>
</dbReference>
<dbReference type="SMART" id="SM00018">
    <property type="entry name" value="PD"/>
    <property type="match status" value="1"/>
</dbReference>
<dbReference type="PROSITE" id="PS00025">
    <property type="entry name" value="P_TREFOIL_1"/>
    <property type="match status" value="1"/>
</dbReference>
<dbReference type="InterPro" id="IPR044913">
    <property type="entry name" value="P_trefoil_dom_sf"/>
</dbReference>
<keyword evidence="4" id="KW-0964">Secreted</keyword>
<dbReference type="GeneTree" id="ENSGT00940000162416"/>
<organism evidence="15 16">
    <name type="scientific">Ornithorhynchus anatinus</name>
    <name type="common">Duckbill platypus</name>
    <dbReference type="NCBI Taxonomy" id="9258"/>
    <lineage>
        <taxon>Eukaryota</taxon>
        <taxon>Metazoa</taxon>
        <taxon>Chordata</taxon>
        <taxon>Craniata</taxon>
        <taxon>Vertebrata</taxon>
        <taxon>Euteleostomi</taxon>
        <taxon>Mammalia</taxon>
        <taxon>Monotremata</taxon>
        <taxon>Ornithorhynchidae</taxon>
        <taxon>Ornithorhynchus</taxon>
    </lineage>
</organism>
<keyword evidence="7 12" id="KW-1015">Disulfide bond</keyword>
<protein>
    <recommendedName>
        <fullName evidence="10">Trefoil factor 3</fullName>
    </recommendedName>
    <alternativeName>
        <fullName evidence="11">Intestinal trefoil factor</fullName>
    </alternativeName>
</protein>
<evidence type="ECO:0000256" key="2">
    <source>
        <dbReference type="ARBA" id="ARBA00004498"/>
    </source>
</evidence>
<evidence type="ECO:0000259" key="14">
    <source>
        <dbReference type="PROSITE" id="PS51448"/>
    </source>
</evidence>
<reference evidence="15" key="2">
    <citation type="submission" date="2025-08" db="UniProtKB">
        <authorList>
            <consortium name="Ensembl"/>
        </authorList>
    </citation>
    <scope>IDENTIFICATION</scope>
    <source>
        <strain evidence="15">Glennie</strain>
    </source>
</reference>
<dbReference type="GO" id="GO:0030277">
    <property type="term" value="P:maintenance of gastrointestinal epithelium"/>
    <property type="evidence" value="ECO:0000318"/>
    <property type="project" value="GO_Central"/>
</dbReference>
<evidence type="ECO:0000313" key="16">
    <source>
        <dbReference type="Proteomes" id="UP000002279"/>
    </source>
</evidence>
<feature type="disulfide bond" evidence="12">
    <location>
        <begin position="42"/>
        <end position="59"/>
    </location>
</feature>
<dbReference type="Proteomes" id="UP000002279">
    <property type="component" value="Chromosome 18"/>
</dbReference>
<dbReference type="FunCoup" id="F6VM99">
    <property type="interactions" value="178"/>
</dbReference>
<feature type="compositionally biased region" description="Basic and acidic residues" evidence="13">
    <location>
        <begin position="79"/>
        <end position="88"/>
    </location>
</feature>
<feature type="disulfide bond" evidence="12">
    <location>
        <begin position="32"/>
        <end position="47"/>
    </location>
</feature>
<evidence type="ECO:0000256" key="9">
    <source>
        <dbReference type="ARBA" id="ARBA00037501"/>
    </source>
</evidence>
<dbReference type="InParanoid" id="F6VM99"/>
<dbReference type="HOGENOM" id="CLU_179440_0_0_1"/>
<feature type="domain" description="P-type" evidence="14">
    <location>
        <begin position="20"/>
        <end position="63"/>
    </location>
</feature>
<feature type="disulfide bond" evidence="12">
    <location>
        <begin position="22"/>
        <end position="48"/>
    </location>
</feature>
<dbReference type="AlphaFoldDB" id="F6VM99"/>
<evidence type="ECO:0000256" key="3">
    <source>
        <dbReference type="ARBA" id="ARBA00022490"/>
    </source>
</evidence>
<proteinExistence type="predicted"/>
<evidence type="ECO:0000256" key="11">
    <source>
        <dbReference type="ARBA" id="ARBA00041357"/>
    </source>
</evidence>
<dbReference type="PRINTS" id="PR00680">
    <property type="entry name" value="PTREFOIL"/>
</dbReference>
<dbReference type="Ensembl" id="ENSOANT00000010300.2">
    <property type="protein sequence ID" value="ENSOANP00000010298.2"/>
    <property type="gene ID" value="ENSOANG00000006450.2"/>
</dbReference>
<evidence type="ECO:0000256" key="10">
    <source>
        <dbReference type="ARBA" id="ARBA00039614"/>
    </source>
</evidence>
<dbReference type="FunFam" id="4.10.110.10:FF:000001">
    <property type="entry name" value="Trefoil factor 3"/>
    <property type="match status" value="1"/>
</dbReference>
<reference evidence="15" key="3">
    <citation type="submission" date="2025-09" db="UniProtKB">
        <authorList>
            <consortium name="Ensembl"/>
        </authorList>
    </citation>
    <scope>IDENTIFICATION</scope>
    <source>
        <strain evidence="15">Glennie</strain>
    </source>
</reference>
<evidence type="ECO:0000256" key="5">
    <source>
        <dbReference type="ARBA" id="ARBA00022530"/>
    </source>
</evidence>
<comment type="subunit">
    <text evidence="8">Monomer. Homodimer; disulfide-linked.</text>
</comment>
<dbReference type="GO" id="GO:0005615">
    <property type="term" value="C:extracellular space"/>
    <property type="evidence" value="ECO:0000318"/>
    <property type="project" value="GO_Central"/>
</dbReference>
<keyword evidence="3" id="KW-0963">Cytoplasm</keyword>
<sequence>KHDRSSTTLAGSKAERFFFLMCAVPPNMRVDCAYPGVSPQQCNNRGCCFDSSVPEVPWCYSPLQEEGNGSTGQEWPEPTWDRKWGPIG</sequence>
<dbReference type="InterPro" id="IPR017994">
    <property type="entry name" value="P_trefoil_chordata"/>
</dbReference>
<evidence type="ECO:0000256" key="6">
    <source>
        <dbReference type="ARBA" id="ARBA00022729"/>
    </source>
</evidence>
<evidence type="ECO:0000256" key="4">
    <source>
        <dbReference type="ARBA" id="ARBA00022525"/>
    </source>
</evidence>
<dbReference type="eggNOG" id="ENOG502SV7V">
    <property type="taxonomic scope" value="Eukaryota"/>
</dbReference>
<dbReference type="PANTHER" id="PTHR13826">
    <property type="entry name" value="INTESTINAL TREFOIL FACTOR-RELATED"/>
    <property type="match status" value="1"/>
</dbReference>
<feature type="region of interest" description="Disordered" evidence="13">
    <location>
        <begin position="65"/>
        <end position="88"/>
    </location>
</feature>
<dbReference type="InterPro" id="IPR017957">
    <property type="entry name" value="P_trefoil_CS"/>
</dbReference>
<dbReference type="SUPFAM" id="SSF57492">
    <property type="entry name" value="Trefoil"/>
    <property type="match status" value="1"/>
</dbReference>
<evidence type="ECO:0000256" key="1">
    <source>
        <dbReference type="ARBA" id="ARBA00004496"/>
    </source>
</evidence>
<dbReference type="Gene3D" id="4.10.110.10">
    <property type="entry name" value="Spasmolytic Protein, domain 1"/>
    <property type="match status" value="1"/>
</dbReference>
<comment type="function">
    <text evidence="9">Involved in the maintenance and repair of the intestinal mucosa. Promotes the mobility of epithelial cells in healing processes (motogen).</text>
</comment>
<reference evidence="15 16" key="1">
    <citation type="journal article" date="2008" name="Nature">
        <title>Genome analysis of the platypus reveals unique signatures of evolution.</title>
        <authorList>
            <person name="Warren W.C."/>
            <person name="Hillier L.W."/>
            <person name="Marshall Graves J.A."/>
            <person name="Birney E."/>
            <person name="Ponting C.P."/>
            <person name="Grutzner F."/>
            <person name="Belov K."/>
            <person name="Miller W."/>
            <person name="Clarke L."/>
            <person name="Chinwalla A.T."/>
            <person name="Yang S.P."/>
            <person name="Heger A."/>
            <person name="Locke D.P."/>
            <person name="Miethke P."/>
            <person name="Waters P.D."/>
            <person name="Veyrunes F."/>
            <person name="Fulton L."/>
            <person name="Fulton B."/>
            <person name="Graves T."/>
            <person name="Wallis J."/>
            <person name="Puente X.S."/>
            <person name="Lopez-Otin C."/>
            <person name="Ordonez G.R."/>
            <person name="Eichler E.E."/>
            <person name="Chen L."/>
            <person name="Cheng Z."/>
            <person name="Deakin J.E."/>
            <person name="Alsop A."/>
            <person name="Thompson K."/>
            <person name="Kirby P."/>
            <person name="Papenfuss A.T."/>
            <person name="Wakefield M.J."/>
            <person name="Olender T."/>
            <person name="Lancet D."/>
            <person name="Huttley G.A."/>
            <person name="Smit A.F."/>
            <person name="Pask A."/>
            <person name="Temple-Smith P."/>
            <person name="Batzer M.A."/>
            <person name="Walker J.A."/>
            <person name="Konkel M.K."/>
            <person name="Harris R.S."/>
            <person name="Whittington C.M."/>
            <person name="Wong E.S."/>
            <person name="Gemmell N.J."/>
            <person name="Buschiazzo E."/>
            <person name="Vargas Jentzsch I.M."/>
            <person name="Merkel A."/>
            <person name="Schmitz J."/>
            <person name="Zemann A."/>
            <person name="Churakov G."/>
            <person name="Kriegs J.O."/>
            <person name="Brosius J."/>
            <person name="Murchison E.P."/>
            <person name="Sachidanandam R."/>
            <person name="Smith C."/>
            <person name="Hannon G.J."/>
            <person name="Tsend-Ayush E."/>
            <person name="McMillan D."/>
            <person name="Attenborough R."/>
            <person name="Rens W."/>
            <person name="Ferguson-Smith M."/>
            <person name="Lefevre C.M."/>
            <person name="Sharp J.A."/>
            <person name="Nicholas K.R."/>
            <person name="Ray D.A."/>
            <person name="Kube M."/>
            <person name="Reinhardt R."/>
            <person name="Pringle T.H."/>
            <person name="Taylor J."/>
            <person name="Jones R.C."/>
            <person name="Nixon B."/>
            <person name="Dacheux J.L."/>
            <person name="Niwa H."/>
            <person name="Sekita Y."/>
            <person name="Huang X."/>
            <person name="Stark A."/>
            <person name="Kheradpour P."/>
            <person name="Kellis M."/>
            <person name="Flicek P."/>
            <person name="Chen Y."/>
            <person name="Webber C."/>
            <person name="Hardison R."/>
            <person name="Nelson J."/>
            <person name="Hallsworth-Pepin K."/>
            <person name="Delehaunty K."/>
            <person name="Markovic C."/>
            <person name="Minx P."/>
            <person name="Feng Y."/>
            <person name="Kremitzki C."/>
            <person name="Mitreva M."/>
            <person name="Glasscock J."/>
            <person name="Wylie T."/>
            <person name="Wohldmann P."/>
            <person name="Thiru P."/>
            <person name="Nhan M.N."/>
            <person name="Pohl C.S."/>
            <person name="Smith S.M."/>
            <person name="Hou S."/>
            <person name="Nefedov M."/>
            <person name="de Jong P.J."/>
            <person name="Renfree M.B."/>
            <person name="Mardis E.R."/>
            <person name="Wilson R.K."/>
        </authorList>
    </citation>
    <scope>NUCLEOTIDE SEQUENCE [LARGE SCALE GENOMIC DNA]</scope>
    <source>
        <strain evidence="15 16">Glennie</strain>
    </source>
</reference>
<comment type="subcellular location">
    <subcellularLocation>
        <location evidence="1">Cytoplasm</location>
    </subcellularLocation>
    <subcellularLocation>
        <location evidence="2">Secreted</location>
        <location evidence="2">Extracellular space</location>
        <location evidence="2">Extracellular matrix</location>
    </subcellularLocation>
</comment>
<keyword evidence="16" id="KW-1185">Reference proteome</keyword>
<dbReference type="InterPro" id="IPR000519">
    <property type="entry name" value="P_trefoil_dom"/>
</dbReference>
<evidence type="ECO:0000313" key="15">
    <source>
        <dbReference type="Ensembl" id="ENSOANP00000010298.2"/>
    </source>
</evidence>
<dbReference type="GO" id="GO:0005737">
    <property type="term" value="C:cytoplasm"/>
    <property type="evidence" value="ECO:0007669"/>
    <property type="project" value="UniProtKB-SubCell"/>
</dbReference>